<evidence type="ECO:0000256" key="3">
    <source>
        <dbReference type="ARBA" id="ARBA00022692"/>
    </source>
</evidence>
<keyword evidence="8" id="KW-1185">Reference proteome</keyword>
<feature type="transmembrane region" description="Helical" evidence="6">
    <location>
        <begin position="179"/>
        <end position="200"/>
    </location>
</feature>
<feature type="transmembrane region" description="Helical" evidence="6">
    <location>
        <begin position="66"/>
        <end position="87"/>
    </location>
</feature>
<dbReference type="eggNOG" id="COG1280">
    <property type="taxonomic scope" value="Bacteria"/>
</dbReference>
<proteinExistence type="predicted"/>
<keyword evidence="4 6" id="KW-1133">Transmembrane helix</keyword>
<accession>L7KIJ6</accession>
<feature type="transmembrane region" description="Helical" evidence="6">
    <location>
        <begin position="6"/>
        <end position="24"/>
    </location>
</feature>
<dbReference type="RefSeq" id="WP_005170966.1">
    <property type="nucleotide sequence ID" value="NZ_BANR01000003.1"/>
</dbReference>
<dbReference type="InterPro" id="IPR001123">
    <property type="entry name" value="LeuE-type"/>
</dbReference>
<comment type="caution">
    <text evidence="7">The sequence shown here is derived from an EMBL/GenBank/DDBJ whole genome shotgun (WGS) entry which is preliminary data.</text>
</comment>
<evidence type="ECO:0000256" key="2">
    <source>
        <dbReference type="ARBA" id="ARBA00022475"/>
    </source>
</evidence>
<feature type="transmembrane region" description="Helical" evidence="6">
    <location>
        <begin position="147"/>
        <end position="167"/>
    </location>
</feature>
<feature type="transmembrane region" description="Helical" evidence="6">
    <location>
        <begin position="36"/>
        <end position="60"/>
    </location>
</feature>
<evidence type="ECO:0000313" key="7">
    <source>
        <dbReference type="EMBL" id="GAC47503.1"/>
    </source>
</evidence>
<evidence type="ECO:0000313" key="8">
    <source>
        <dbReference type="Proteomes" id="UP000010988"/>
    </source>
</evidence>
<evidence type="ECO:0000256" key="4">
    <source>
        <dbReference type="ARBA" id="ARBA00022989"/>
    </source>
</evidence>
<dbReference type="Pfam" id="PF01810">
    <property type="entry name" value="LysE"/>
    <property type="match status" value="1"/>
</dbReference>
<keyword evidence="5 6" id="KW-0472">Membrane</keyword>
<dbReference type="GO" id="GO:0005886">
    <property type="term" value="C:plasma membrane"/>
    <property type="evidence" value="ECO:0007669"/>
    <property type="project" value="UniProtKB-SubCell"/>
</dbReference>
<keyword evidence="3 6" id="KW-0812">Transmembrane</keyword>
<evidence type="ECO:0000256" key="5">
    <source>
        <dbReference type="ARBA" id="ARBA00023136"/>
    </source>
</evidence>
<dbReference type="GO" id="GO:0015171">
    <property type="term" value="F:amino acid transmembrane transporter activity"/>
    <property type="evidence" value="ECO:0007669"/>
    <property type="project" value="TreeGrafter"/>
</dbReference>
<reference evidence="7 8" key="1">
    <citation type="submission" date="2012-12" db="EMBL/GenBank/DDBJ databases">
        <title>Whole genome shotgun sequence of Gordonia aichiensis NBRC 108223.</title>
        <authorList>
            <person name="Isaki-Nakamura S."/>
            <person name="Hosoyama A."/>
            <person name="Tsuchikane K."/>
            <person name="Ando Y."/>
            <person name="Baba S."/>
            <person name="Ohji S."/>
            <person name="Hamada M."/>
            <person name="Tamura T."/>
            <person name="Yamazoe A."/>
            <person name="Yamazaki S."/>
            <person name="Fujita N."/>
        </authorList>
    </citation>
    <scope>NUCLEOTIDE SEQUENCE [LARGE SCALE GENOMIC DNA]</scope>
    <source>
        <strain evidence="7 8">NBRC 108223</strain>
    </source>
</reference>
<dbReference type="AlphaFoldDB" id="L7KIJ6"/>
<keyword evidence="2" id="KW-1003">Cell membrane</keyword>
<dbReference type="Proteomes" id="UP000010988">
    <property type="component" value="Unassembled WGS sequence"/>
</dbReference>
<dbReference type="OrthoDB" id="581870at2"/>
<gene>
    <name evidence="7" type="ORF">GOACH_03_05250</name>
</gene>
<name>L7KIJ6_9ACTN</name>
<dbReference type="EMBL" id="BANR01000003">
    <property type="protein sequence ID" value="GAC47503.1"/>
    <property type="molecule type" value="Genomic_DNA"/>
</dbReference>
<dbReference type="STRING" id="1220583.GOACH_03_05250"/>
<evidence type="ECO:0000256" key="1">
    <source>
        <dbReference type="ARBA" id="ARBA00004651"/>
    </source>
</evidence>
<evidence type="ECO:0000256" key="6">
    <source>
        <dbReference type="SAM" id="Phobius"/>
    </source>
</evidence>
<comment type="subcellular location">
    <subcellularLocation>
        <location evidence="1">Cell membrane</location>
        <topology evidence="1">Multi-pass membrane protein</topology>
    </subcellularLocation>
</comment>
<evidence type="ECO:0008006" key="9">
    <source>
        <dbReference type="Google" id="ProtNLM"/>
    </source>
</evidence>
<sequence length="205" mass="21252">MEQFVAVALAHFLALLIPGVDFFLVVRTAAAHGWRVASGTCVGIATANAIFIAAAFGGLSLIGDDVVLAMVELAGGVFLVWMGVAFWRARNAIRTAGGGAAGRAAWGKNFGLGLTSGLLNPKNLLFYVSLAAATTSVSPGLKVVYGVWMFAVVLGWDLFVAGLMGAPRNRAVLDRALPWVTRFAAIVVALFGAGAVVTAFRTLLG</sequence>
<dbReference type="PANTHER" id="PTHR30086">
    <property type="entry name" value="ARGININE EXPORTER PROTEIN ARGO"/>
    <property type="match status" value="1"/>
</dbReference>
<organism evidence="7 8">
    <name type="scientific">Gordonia aichiensis NBRC 108223</name>
    <dbReference type="NCBI Taxonomy" id="1220583"/>
    <lineage>
        <taxon>Bacteria</taxon>
        <taxon>Bacillati</taxon>
        <taxon>Actinomycetota</taxon>
        <taxon>Actinomycetes</taxon>
        <taxon>Mycobacteriales</taxon>
        <taxon>Gordoniaceae</taxon>
        <taxon>Gordonia</taxon>
    </lineage>
</organism>
<dbReference type="PANTHER" id="PTHR30086:SF17">
    <property type="entry name" value="LYSE FAMILY TRANSLOCATOR"/>
    <property type="match status" value="1"/>
</dbReference>
<protein>
    <recommendedName>
        <fullName evidence="9">Amino acid efflux protein</fullName>
    </recommendedName>
</protein>